<name>A0A1Q5TMI5_9EURO</name>
<evidence type="ECO:0000259" key="2">
    <source>
        <dbReference type="Pfam" id="PF07919"/>
    </source>
</evidence>
<dbReference type="Proteomes" id="UP000186955">
    <property type="component" value="Unassembled WGS sequence"/>
</dbReference>
<dbReference type="PANTHER" id="PTHR14374:SF0">
    <property type="entry name" value="TRAFFICKING PROTEIN PARTICLE COMPLEX SUBUNIT 11"/>
    <property type="match status" value="1"/>
</dbReference>
<feature type="compositionally biased region" description="Polar residues" evidence="1">
    <location>
        <begin position="110"/>
        <end position="132"/>
    </location>
</feature>
<evidence type="ECO:0000313" key="5">
    <source>
        <dbReference type="Proteomes" id="UP000186955"/>
    </source>
</evidence>
<feature type="compositionally biased region" description="Low complexity" evidence="1">
    <location>
        <begin position="911"/>
        <end position="928"/>
    </location>
</feature>
<dbReference type="PANTHER" id="PTHR14374">
    <property type="entry name" value="FOIE GRAS"/>
    <property type="match status" value="1"/>
</dbReference>
<dbReference type="InterPro" id="IPR012880">
    <property type="entry name" value="Gryzun"/>
</dbReference>
<feature type="region of interest" description="Disordered" evidence="1">
    <location>
        <begin position="910"/>
        <end position="929"/>
    </location>
</feature>
<dbReference type="Pfam" id="PF07919">
    <property type="entry name" value="Gryzun"/>
    <property type="match status" value="1"/>
</dbReference>
<evidence type="ECO:0000313" key="4">
    <source>
        <dbReference type="EMBL" id="OKP01418.1"/>
    </source>
</evidence>
<dbReference type="InterPro" id="IPR021773">
    <property type="entry name" value="TPC11"/>
</dbReference>
<feature type="region of interest" description="Disordered" evidence="1">
    <location>
        <begin position="74"/>
        <end position="134"/>
    </location>
</feature>
<keyword evidence="5" id="KW-1185">Reference proteome</keyword>
<dbReference type="OrthoDB" id="6278596at2759"/>
<feature type="domain" description="Trafficking protein particle complex subunit 11" evidence="3">
    <location>
        <begin position="359"/>
        <end position="636"/>
    </location>
</feature>
<evidence type="ECO:0000259" key="3">
    <source>
        <dbReference type="Pfam" id="PF11817"/>
    </source>
</evidence>
<organism evidence="4 5">
    <name type="scientific">Penicillium subrubescens</name>
    <dbReference type="NCBI Taxonomy" id="1316194"/>
    <lineage>
        <taxon>Eukaryota</taxon>
        <taxon>Fungi</taxon>
        <taxon>Dikarya</taxon>
        <taxon>Ascomycota</taxon>
        <taxon>Pezizomycotina</taxon>
        <taxon>Eurotiomycetes</taxon>
        <taxon>Eurotiomycetidae</taxon>
        <taxon>Eurotiales</taxon>
        <taxon>Aspergillaceae</taxon>
        <taxon>Penicillium</taxon>
    </lineage>
</organism>
<dbReference type="AlphaFoldDB" id="A0A1Q5TMI5"/>
<sequence>MDAYPQDYVNHNLPLVLLSGLEADAEDGSNPTVDYPLLAEKGPKIFSDFPPLSGSVAEELRRVLLEEDGSQMPWKAGLASSGNPSSPHITYRVRSSGRSYQLPPRKANPPKTSAPTSPTIDSDGTPSGSTTPYVLHSPISPLSPGSPTFPDGLLTPWWVTKHQELVPAAVINFFPFSLDPNMNSLRDNQLKIEINSLKKEWASSGFKTRFLVVLISEDGDGGYEGEIDDRVAGIRRATNLDQKSIFVIPPDATPSELKDFVKSLFSLLQPSVVEYYRDLSKHARRKRNRSSIPPPTAPPTTGTSQTLSLQGWNVRYEFKLGIFAEFRQEMDAACRNYESAYETLFGQEVFENIAGWDPRFNDARLLGDALAIRIIRCLMWTGQTTSATRFWVDHRIRTKDIVNRRGKGSKNYGWEAWEARWSSVMAQLIRRAEISLPSPEASGDQSMAMSSIFHPPEKSIPTGERVNPWEHLHHEGYWLYRSAKHTMVRREFALQIPNEDRMSPGQSPASQIANKSYLYDTYLAPETHIEAPQSGEGGFNHSELILSSLKAALAEFSKRQQTRQVERLSLEIAEEYMRIGSWSEAYSILEPLWSTLSWRKSGWWFLMENFGRVLRESAVRKQESETVLRVDWELLNKVFPSRPAWHYDIHKSLENLPAEKPKPCVVLRAEDVMTSLTASIVFEKSEGNVGEPLQAQLIISSCAQKASAPIRLSEVKLVFEGCLRPVKLQSDQNEDADTSSPCCISSLSLREASSAGDIQSPTGVLATLVGVADLTIGPSQTKVYNLTCIPREAGEAQVASITMSVDEEKFNLAYVITDHGLRDAYWWQETKKGLSRRRVGKDRDTGKCKIMPKPPKIRISTPNLRETYYTNERVALKIGIHNEEDEGADVSAEIRLFGSPESTAKLQWLDGSSNPPSSGTSSPTEGPSHFLKQTIGVMERASDKELIVVLADTQDAAKYSLEISAVYHVVSDVQTPIMKVITVDLSFIRPFEANYDFKPSIHPFPWPDFFSVSDELIRDDPVSAPGGLSQRWCLNSKVVSFALEPLIIDQMSLKLLTLTGGAVSTINPEVLVSPETPHISPEELRESNFFLDIQKITLGDRRPAALNVALEIIWRRLSDESTAPSESDPEVNTTTTILEIPRFVVPMGEPRVLASSTPSTSFPGLLHLEYTLENPSTHFLTFNLMMEASEHFAFSGSKTTVVQLVPLSRHTVRYNILPAKRGLWIQPQLVVVDTYFNKSLRVLPTGEMRADKKGILVWVDADD</sequence>
<protein>
    <submittedName>
        <fullName evidence="4">Trafficking protein particle complex subunit 11</fullName>
    </submittedName>
</protein>
<comment type="caution">
    <text evidence="4">The sequence shown here is derived from an EMBL/GenBank/DDBJ whole genome shotgun (WGS) entry which is preliminary data.</text>
</comment>
<feature type="region of interest" description="Disordered" evidence="1">
    <location>
        <begin position="284"/>
        <end position="306"/>
    </location>
</feature>
<reference evidence="4 5" key="1">
    <citation type="submission" date="2016-10" db="EMBL/GenBank/DDBJ databases">
        <title>Genome sequence of the ascomycete fungus Penicillium subrubescens.</title>
        <authorList>
            <person name="De Vries R.P."/>
            <person name="Peng M."/>
            <person name="Dilokpimol A."/>
            <person name="Hilden K."/>
            <person name="Makela M.R."/>
            <person name="Grigoriev I."/>
            <person name="Riley R."/>
            <person name="Granchi Z."/>
        </authorList>
    </citation>
    <scope>NUCLEOTIDE SEQUENCE [LARGE SCALE GENOMIC DNA]</scope>
    <source>
        <strain evidence="4 5">CBS 132785</strain>
    </source>
</reference>
<feature type="domain" description="Gryzun putative trafficking through Golgi" evidence="2">
    <location>
        <begin position="665"/>
        <end position="1260"/>
    </location>
</feature>
<proteinExistence type="predicted"/>
<dbReference type="EMBL" id="MNBE01000639">
    <property type="protein sequence ID" value="OKP01418.1"/>
    <property type="molecule type" value="Genomic_DNA"/>
</dbReference>
<gene>
    <name evidence="4" type="ORF">PENSUB_7408</name>
</gene>
<accession>A0A1Q5TMI5</accession>
<dbReference type="Pfam" id="PF11817">
    <property type="entry name" value="Foie-gras_1"/>
    <property type="match status" value="1"/>
</dbReference>
<dbReference type="STRING" id="1316194.A0A1Q5TMI5"/>
<evidence type="ECO:0000256" key="1">
    <source>
        <dbReference type="SAM" id="MobiDB-lite"/>
    </source>
</evidence>